<evidence type="ECO:0008006" key="4">
    <source>
        <dbReference type="Google" id="ProtNLM"/>
    </source>
</evidence>
<keyword evidence="3" id="KW-1185">Reference proteome</keyword>
<evidence type="ECO:0000313" key="3">
    <source>
        <dbReference type="Proteomes" id="UP001551176"/>
    </source>
</evidence>
<keyword evidence="1" id="KW-0472">Membrane</keyword>
<feature type="transmembrane region" description="Helical" evidence="1">
    <location>
        <begin position="133"/>
        <end position="154"/>
    </location>
</feature>
<gene>
    <name evidence="2" type="ORF">ABZ921_23715</name>
</gene>
<comment type="caution">
    <text evidence="2">The sequence shown here is derived from an EMBL/GenBank/DDBJ whole genome shotgun (WGS) entry which is preliminary data.</text>
</comment>
<feature type="transmembrane region" description="Helical" evidence="1">
    <location>
        <begin position="81"/>
        <end position="98"/>
    </location>
</feature>
<evidence type="ECO:0000313" key="2">
    <source>
        <dbReference type="EMBL" id="MEU6823653.1"/>
    </source>
</evidence>
<keyword evidence="1" id="KW-0812">Transmembrane</keyword>
<evidence type="ECO:0000256" key="1">
    <source>
        <dbReference type="SAM" id="Phobius"/>
    </source>
</evidence>
<proteinExistence type="predicted"/>
<name>A0ABV3BRL0_9ACTN</name>
<feature type="transmembrane region" description="Helical" evidence="1">
    <location>
        <begin position="39"/>
        <end position="61"/>
    </location>
</feature>
<reference evidence="2 3" key="1">
    <citation type="submission" date="2024-06" db="EMBL/GenBank/DDBJ databases">
        <title>The Natural Products Discovery Center: Release of the First 8490 Sequenced Strains for Exploring Actinobacteria Biosynthetic Diversity.</title>
        <authorList>
            <person name="Kalkreuter E."/>
            <person name="Kautsar S.A."/>
            <person name="Yang D."/>
            <person name="Bader C.D."/>
            <person name="Teijaro C.N."/>
            <person name="Fluegel L."/>
            <person name="Davis C.M."/>
            <person name="Simpson J.R."/>
            <person name="Lauterbach L."/>
            <person name="Steele A.D."/>
            <person name="Gui C."/>
            <person name="Meng S."/>
            <person name="Li G."/>
            <person name="Viehrig K."/>
            <person name="Ye F."/>
            <person name="Su P."/>
            <person name="Kiefer A.F."/>
            <person name="Nichols A."/>
            <person name="Cepeda A.J."/>
            <person name="Yan W."/>
            <person name="Fan B."/>
            <person name="Jiang Y."/>
            <person name="Adhikari A."/>
            <person name="Zheng C.-J."/>
            <person name="Schuster L."/>
            <person name="Cowan T.M."/>
            <person name="Smanski M.J."/>
            <person name="Chevrette M.G."/>
            <person name="De Carvalho L.P.S."/>
            <person name="Shen B."/>
        </authorList>
    </citation>
    <scope>NUCLEOTIDE SEQUENCE [LARGE SCALE GENOMIC DNA]</scope>
    <source>
        <strain evidence="2 3">NPDC046838</strain>
    </source>
</reference>
<keyword evidence="1" id="KW-1133">Transmembrane helix</keyword>
<protein>
    <recommendedName>
        <fullName evidence="4">Integral membrane protein</fullName>
    </recommendedName>
</protein>
<dbReference type="Proteomes" id="UP001551176">
    <property type="component" value="Unassembled WGS sequence"/>
</dbReference>
<accession>A0ABV3BRL0</accession>
<dbReference type="RefSeq" id="WP_359352500.1">
    <property type="nucleotide sequence ID" value="NZ_JBEYXV010000012.1"/>
</dbReference>
<sequence>MTRMTRPLPTSPPSPTSLPPLLTLLTLRPLPKTARLPRYATRLLGAALAATAYVACLPWDLRNRPETAGSLHETTPVTPTGITLLAVSLVALAAYFGIRDRPVWTLLVVAAPPATLMYISFNTHPTQDAQVWPVAWASFTLLFGAGALMVAMAARRLARATK</sequence>
<organism evidence="2 3">
    <name type="scientific">Streptomyces atriruber</name>
    <dbReference type="NCBI Taxonomy" id="545121"/>
    <lineage>
        <taxon>Bacteria</taxon>
        <taxon>Bacillati</taxon>
        <taxon>Actinomycetota</taxon>
        <taxon>Actinomycetes</taxon>
        <taxon>Kitasatosporales</taxon>
        <taxon>Streptomycetaceae</taxon>
        <taxon>Streptomyces</taxon>
    </lineage>
</organism>
<feature type="transmembrane region" description="Helical" evidence="1">
    <location>
        <begin position="103"/>
        <end position="121"/>
    </location>
</feature>
<dbReference type="EMBL" id="JBEYXV010000012">
    <property type="protein sequence ID" value="MEU6823653.1"/>
    <property type="molecule type" value="Genomic_DNA"/>
</dbReference>